<dbReference type="GO" id="GO:0006857">
    <property type="term" value="P:oligopeptide transport"/>
    <property type="evidence" value="ECO:0007669"/>
    <property type="project" value="InterPro"/>
</dbReference>
<feature type="region of interest" description="Disordered" evidence="6">
    <location>
        <begin position="1"/>
        <end position="83"/>
    </location>
</feature>
<feature type="compositionally biased region" description="Polar residues" evidence="6">
    <location>
        <begin position="16"/>
        <end position="34"/>
    </location>
</feature>
<dbReference type="PROSITE" id="PS01022">
    <property type="entry name" value="PTR2_1"/>
    <property type="match status" value="1"/>
</dbReference>
<dbReference type="AlphaFoldDB" id="A0A176W3G7"/>
<feature type="transmembrane region" description="Helical" evidence="7">
    <location>
        <begin position="174"/>
        <end position="197"/>
    </location>
</feature>
<keyword evidence="5 7" id="KW-0472">Membrane</keyword>
<feature type="transmembrane region" description="Helical" evidence="7">
    <location>
        <begin position="611"/>
        <end position="634"/>
    </location>
</feature>
<evidence type="ECO:0000313" key="8">
    <source>
        <dbReference type="EMBL" id="OAE26736.1"/>
    </source>
</evidence>
<dbReference type="PANTHER" id="PTHR11654">
    <property type="entry name" value="OLIGOPEPTIDE TRANSPORTER-RELATED"/>
    <property type="match status" value="1"/>
</dbReference>
<dbReference type="GO" id="GO:0022857">
    <property type="term" value="F:transmembrane transporter activity"/>
    <property type="evidence" value="ECO:0007669"/>
    <property type="project" value="InterPro"/>
</dbReference>
<comment type="similarity">
    <text evidence="2">Belongs to the major facilitator superfamily. Proton-dependent oligopeptide transporter (POT/PTR) (TC 2.A.17) family.</text>
</comment>
<sequence length="704" mass="77722">MCPTSRDRKTEGDQGRSASGSSDAPTTDQQNRSGRQFIKYRPLRGDSGPTLMDTPGDEEKAMESGDQQSYLVGNGSLDRKGRLADRTKTGGWKAAPMIFEAGNDSGSMSKVKTETLSDSGRKLLMGRAYLDHAFNVLLGSRCTGTELCERIGSLGLQRNLVTYFTKKMHLSNPVAANMVSNFTGALYLTPFLGGFIADAYLGRFWVIVVFSVIQIFGMVLLTLSASLPSLRPSPCPVKSKAPCRAAHGWQLNVLYIGIYLIAVGNGGIKPNISSIGADQFDETDAKEKKQVTHFFNWFYICVSVGSLISVTVIVYLEDNIGFGWGFGIPTGIFAAAVLMFIAGAPLYRFKVLHGSPLTSISQVVVAAIRNRRIPLPADENMLHEVSDNAVGFLVPQRIAHSNQFLLLDKAAVIAEKPEVKNHALADVDPWRLCTVTQVEEVKMMISLLPIWASTCFVWTALTQMETFSVETGGTMDRSMGPNFQFPAASLAVFELVNVLLILPLYDLFFVPFMRRFTRHPQGISTLQRIGVGILFSILAMVVAAVVEIKRMNVAKEHGLLDKPKAILPMSIFWLVPQYFLRGTTEIFTQVGQLDFFYSEAPESMRSLGTALYLSTIGVGHFLSSLLVTAVRNVTRDGDDPGWLRDNLNRSRLDKFYFLLAIMSAVNFVFYLVCAHWYKYKKVVLVAGGPTFTSPPSDREVQSRH</sequence>
<dbReference type="SUPFAM" id="SSF103473">
    <property type="entry name" value="MFS general substrate transporter"/>
    <property type="match status" value="1"/>
</dbReference>
<feature type="transmembrane region" description="Helical" evidence="7">
    <location>
        <begin position="444"/>
        <end position="463"/>
    </location>
</feature>
<evidence type="ECO:0000256" key="2">
    <source>
        <dbReference type="ARBA" id="ARBA00005982"/>
    </source>
</evidence>
<dbReference type="Gene3D" id="1.20.1250.20">
    <property type="entry name" value="MFS general substrate transporter like domains"/>
    <property type="match status" value="1"/>
</dbReference>
<accession>A0A176W3G7</accession>
<feature type="transmembrane region" description="Helical" evidence="7">
    <location>
        <begin position="526"/>
        <end position="546"/>
    </location>
</feature>
<evidence type="ECO:0000256" key="6">
    <source>
        <dbReference type="SAM" id="MobiDB-lite"/>
    </source>
</evidence>
<feature type="compositionally biased region" description="Basic and acidic residues" evidence="6">
    <location>
        <begin position="1"/>
        <end position="14"/>
    </location>
</feature>
<organism evidence="8 9">
    <name type="scientific">Marchantia polymorpha subsp. ruderalis</name>
    <dbReference type="NCBI Taxonomy" id="1480154"/>
    <lineage>
        <taxon>Eukaryota</taxon>
        <taxon>Viridiplantae</taxon>
        <taxon>Streptophyta</taxon>
        <taxon>Embryophyta</taxon>
        <taxon>Marchantiophyta</taxon>
        <taxon>Marchantiopsida</taxon>
        <taxon>Marchantiidae</taxon>
        <taxon>Marchantiales</taxon>
        <taxon>Marchantiaceae</taxon>
        <taxon>Marchantia</taxon>
    </lineage>
</organism>
<dbReference type="Proteomes" id="UP000077202">
    <property type="component" value="Unassembled WGS sequence"/>
</dbReference>
<evidence type="ECO:0000256" key="1">
    <source>
        <dbReference type="ARBA" id="ARBA00004141"/>
    </source>
</evidence>
<evidence type="ECO:0000256" key="7">
    <source>
        <dbReference type="SAM" id="Phobius"/>
    </source>
</evidence>
<reference evidence="8" key="1">
    <citation type="submission" date="2016-03" db="EMBL/GenBank/DDBJ databases">
        <title>Mechanisms controlling the formation of the plant cell surface in tip-growing cells are functionally conserved among land plants.</title>
        <authorList>
            <person name="Honkanen S."/>
            <person name="Jones V.A."/>
            <person name="Morieri G."/>
            <person name="Champion C."/>
            <person name="Hetherington A.J."/>
            <person name="Kelly S."/>
            <person name="Saint-Marcoux D."/>
            <person name="Proust H."/>
            <person name="Prescott H."/>
            <person name="Dolan L."/>
        </authorList>
    </citation>
    <scope>NUCLEOTIDE SEQUENCE [LARGE SCALE GENOMIC DNA]</scope>
    <source>
        <tissue evidence="8">Whole gametophyte</tissue>
    </source>
</reference>
<feature type="transmembrane region" description="Helical" evidence="7">
    <location>
        <begin position="322"/>
        <end position="347"/>
    </location>
</feature>
<dbReference type="InterPro" id="IPR036259">
    <property type="entry name" value="MFS_trans_sf"/>
</dbReference>
<dbReference type="EMBL" id="LVLJ01002120">
    <property type="protein sequence ID" value="OAE26736.1"/>
    <property type="molecule type" value="Genomic_DNA"/>
</dbReference>
<evidence type="ECO:0000256" key="3">
    <source>
        <dbReference type="ARBA" id="ARBA00022692"/>
    </source>
</evidence>
<gene>
    <name evidence="8" type="ORF">AXG93_2471s1040</name>
</gene>
<keyword evidence="4 7" id="KW-1133">Transmembrane helix</keyword>
<evidence type="ECO:0000313" key="9">
    <source>
        <dbReference type="Proteomes" id="UP000077202"/>
    </source>
</evidence>
<feature type="transmembrane region" description="Helical" evidence="7">
    <location>
        <begin position="294"/>
        <end position="316"/>
    </location>
</feature>
<protein>
    <submittedName>
        <fullName evidence="8">Uncharacterized protein</fullName>
    </submittedName>
</protein>
<dbReference type="CDD" id="cd17351">
    <property type="entry name" value="MFS_NPF"/>
    <property type="match status" value="1"/>
</dbReference>
<dbReference type="InterPro" id="IPR018456">
    <property type="entry name" value="PTR2_symporter_CS"/>
</dbReference>
<feature type="transmembrane region" description="Helical" evidence="7">
    <location>
        <begin position="203"/>
        <end position="223"/>
    </location>
</feature>
<comment type="caution">
    <text evidence="8">The sequence shown here is derived from an EMBL/GenBank/DDBJ whole genome shotgun (WGS) entry which is preliminary data.</text>
</comment>
<dbReference type="GO" id="GO:0016020">
    <property type="term" value="C:membrane"/>
    <property type="evidence" value="ECO:0007669"/>
    <property type="project" value="UniProtKB-SubCell"/>
</dbReference>
<feature type="transmembrane region" description="Helical" evidence="7">
    <location>
        <begin position="655"/>
        <end position="677"/>
    </location>
</feature>
<name>A0A176W3G7_MARPO</name>
<proteinExistence type="inferred from homology"/>
<keyword evidence="3 7" id="KW-0812">Transmembrane</keyword>
<keyword evidence="9" id="KW-1185">Reference proteome</keyword>
<dbReference type="Pfam" id="PF00854">
    <property type="entry name" value="PTR2"/>
    <property type="match status" value="1"/>
</dbReference>
<feature type="transmembrane region" description="Helical" evidence="7">
    <location>
        <begin position="483"/>
        <end position="505"/>
    </location>
</feature>
<evidence type="ECO:0000256" key="4">
    <source>
        <dbReference type="ARBA" id="ARBA00022989"/>
    </source>
</evidence>
<dbReference type="InterPro" id="IPR000109">
    <property type="entry name" value="POT_fam"/>
</dbReference>
<evidence type="ECO:0000256" key="5">
    <source>
        <dbReference type="ARBA" id="ARBA00023136"/>
    </source>
</evidence>
<comment type="subcellular location">
    <subcellularLocation>
        <location evidence="1">Membrane</location>
        <topology evidence="1">Multi-pass membrane protein</topology>
    </subcellularLocation>
</comment>